<accession>A0A814HZH8</accession>
<dbReference type="Proteomes" id="UP000682733">
    <property type="component" value="Unassembled WGS sequence"/>
</dbReference>
<dbReference type="EMBL" id="CAJNOQ010003512">
    <property type="protein sequence ID" value="CAF1016165.1"/>
    <property type="molecule type" value="Genomic_DNA"/>
</dbReference>
<evidence type="ECO:0000313" key="1">
    <source>
        <dbReference type="EMBL" id="CAF0774864.1"/>
    </source>
</evidence>
<evidence type="ECO:0000313" key="5">
    <source>
        <dbReference type="Proteomes" id="UP000663829"/>
    </source>
</evidence>
<name>A0A814HZH8_9BILA</name>
<protein>
    <recommendedName>
        <fullName evidence="6">Heterokaryon incompatibility domain-containing protein</fullName>
    </recommendedName>
</protein>
<gene>
    <name evidence="2" type="ORF">GPM918_LOCUS14531</name>
    <name evidence="1" type="ORF">OVA965_LOCUS3285</name>
    <name evidence="4" type="ORF">SRO942_LOCUS14531</name>
    <name evidence="3" type="ORF">TMI583_LOCUS3284</name>
</gene>
<organism evidence="2 5">
    <name type="scientific">Didymodactylos carnosus</name>
    <dbReference type="NCBI Taxonomy" id="1234261"/>
    <lineage>
        <taxon>Eukaryota</taxon>
        <taxon>Metazoa</taxon>
        <taxon>Spiralia</taxon>
        <taxon>Gnathifera</taxon>
        <taxon>Rotifera</taxon>
        <taxon>Eurotatoria</taxon>
        <taxon>Bdelloidea</taxon>
        <taxon>Philodinida</taxon>
        <taxon>Philodinidae</taxon>
        <taxon>Didymodactylos</taxon>
    </lineage>
</organism>
<dbReference type="EMBL" id="CAJOBC010003512">
    <property type="protein sequence ID" value="CAF3787743.1"/>
    <property type="molecule type" value="Genomic_DNA"/>
</dbReference>
<evidence type="ECO:0008006" key="6">
    <source>
        <dbReference type="Google" id="ProtNLM"/>
    </source>
</evidence>
<dbReference type="EMBL" id="CAJNOK010000778">
    <property type="protein sequence ID" value="CAF0774864.1"/>
    <property type="molecule type" value="Genomic_DNA"/>
</dbReference>
<comment type="caution">
    <text evidence="2">The sequence shown here is derived from an EMBL/GenBank/DDBJ whole genome shotgun (WGS) entry which is preliminary data.</text>
</comment>
<evidence type="ECO:0000313" key="3">
    <source>
        <dbReference type="EMBL" id="CAF3555983.1"/>
    </source>
</evidence>
<dbReference type="OrthoDB" id="423576at2759"/>
<evidence type="ECO:0000313" key="4">
    <source>
        <dbReference type="EMBL" id="CAF3787743.1"/>
    </source>
</evidence>
<dbReference type="EMBL" id="CAJOBA010000778">
    <property type="protein sequence ID" value="CAF3555983.1"/>
    <property type="molecule type" value="Genomic_DNA"/>
</dbReference>
<reference evidence="2" key="1">
    <citation type="submission" date="2021-02" db="EMBL/GenBank/DDBJ databases">
        <authorList>
            <person name="Nowell W R."/>
        </authorList>
    </citation>
    <scope>NUCLEOTIDE SEQUENCE</scope>
</reference>
<dbReference type="Proteomes" id="UP000663829">
    <property type="component" value="Unassembled WGS sequence"/>
</dbReference>
<proteinExistence type="predicted"/>
<keyword evidence="5" id="KW-1185">Reference proteome</keyword>
<evidence type="ECO:0000313" key="2">
    <source>
        <dbReference type="EMBL" id="CAF1016165.1"/>
    </source>
</evidence>
<sequence length="261" mass="30373">MWSHAKEALISSTCILNAPFCDRRPLIKLANDLNGPRMRLLHWSQIEQEKRIPHSDENLAVDAIKGIDSYGAGKCEIFMVSHRWLRSRLDPTEAHPDSVDNIKAKVLNEFSLWRRRWVLEQHGFLPEIFYWIDFCCIDQHDTTSALPLLPLWVTCCERFLRLETEDYSERAWCRLESLLSYVFQFANHHTVIKLDFKCPTTWPYYGTKTKAIILDPSDGKFTDQQDMARVEPIIELAMIIASVKNKQNVELGKSTITCFLL</sequence>
<dbReference type="Proteomes" id="UP000677228">
    <property type="component" value="Unassembled WGS sequence"/>
</dbReference>
<dbReference type="AlphaFoldDB" id="A0A814HZH8"/>
<dbReference type="Proteomes" id="UP000681722">
    <property type="component" value="Unassembled WGS sequence"/>
</dbReference>